<evidence type="ECO:0000256" key="4">
    <source>
        <dbReference type="ARBA" id="ARBA00022519"/>
    </source>
</evidence>
<dbReference type="Proteomes" id="UP000195569">
    <property type="component" value="Unassembled WGS sequence"/>
</dbReference>
<keyword evidence="7 8" id="KW-0472">Membrane</keyword>
<feature type="transmembrane region" description="Helical" evidence="8">
    <location>
        <begin position="302"/>
        <end position="323"/>
    </location>
</feature>
<evidence type="ECO:0000313" key="10">
    <source>
        <dbReference type="Proteomes" id="UP000195569"/>
    </source>
</evidence>
<feature type="transmembrane region" description="Helical" evidence="8">
    <location>
        <begin position="21"/>
        <end position="45"/>
    </location>
</feature>
<dbReference type="PANTHER" id="PTHR35334:SF5">
    <property type="entry name" value="INNER MEMBRANE TRANSPORT PROTEIN YHJV"/>
    <property type="match status" value="1"/>
</dbReference>
<dbReference type="InterPro" id="IPR018227">
    <property type="entry name" value="Amino_acid_transport_2"/>
</dbReference>
<evidence type="ECO:0000313" key="9">
    <source>
        <dbReference type="EMBL" id="SIT39077.1"/>
    </source>
</evidence>
<comment type="subcellular location">
    <subcellularLocation>
        <location evidence="1">Cell inner membrane</location>
        <topology evidence="1">Multi-pass membrane protein</topology>
    </subcellularLocation>
</comment>
<dbReference type="RefSeq" id="WP_087733876.1">
    <property type="nucleotide sequence ID" value="NZ_CYGY02000021.1"/>
</dbReference>
<keyword evidence="2" id="KW-0813">Transport</keyword>
<name>A0A1N7RVG1_9BURK</name>
<feature type="transmembrane region" description="Helical" evidence="8">
    <location>
        <begin position="343"/>
        <end position="365"/>
    </location>
</feature>
<protein>
    <submittedName>
        <fullName evidence="9">Transporter</fullName>
    </submittedName>
</protein>
<evidence type="ECO:0000256" key="7">
    <source>
        <dbReference type="ARBA" id="ARBA00023136"/>
    </source>
</evidence>
<dbReference type="EMBL" id="CYGY02000021">
    <property type="protein sequence ID" value="SIT39077.1"/>
    <property type="molecule type" value="Genomic_DNA"/>
</dbReference>
<evidence type="ECO:0000256" key="2">
    <source>
        <dbReference type="ARBA" id="ARBA00022448"/>
    </source>
</evidence>
<keyword evidence="3" id="KW-1003">Cell membrane</keyword>
<feature type="transmembrane region" description="Helical" evidence="8">
    <location>
        <begin position="407"/>
        <end position="427"/>
    </location>
</feature>
<feature type="transmembrane region" description="Helical" evidence="8">
    <location>
        <begin position="51"/>
        <end position="69"/>
    </location>
</feature>
<gene>
    <name evidence="9" type="primary">yhjV</name>
    <name evidence="9" type="ORF">BN2476_210030</name>
</gene>
<feature type="transmembrane region" description="Helical" evidence="8">
    <location>
        <begin position="252"/>
        <end position="272"/>
    </location>
</feature>
<dbReference type="Gene3D" id="1.20.1740.10">
    <property type="entry name" value="Amino acid/polyamine transporter I"/>
    <property type="match status" value="1"/>
</dbReference>
<feature type="transmembrane region" description="Helical" evidence="8">
    <location>
        <begin position="212"/>
        <end position="232"/>
    </location>
</feature>
<proteinExistence type="predicted"/>
<evidence type="ECO:0000256" key="6">
    <source>
        <dbReference type="ARBA" id="ARBA00022989"/>
    </source>
</evidence>
<sequence length="428" mass="47422">MSTIKTPTLARSEPLLEIPFTGYDFGWIVLCIGMAIGSGIVFMPVQVGLKGGWVFLTAIALSYPAVYHLQNLFLRTLMQSEVREDYAGAISHYLGKNWGIALAFVYFVMLFGAIVTYATSITYDSASYLQTFHITDHALSDNGWYSLALIAVLVVISAQGERLLFKVAGPMVAVKFTIIVAMAVVMVPHWNVQNILRPLDVGNFVRDVLTTLPFALFSILYVQILNPMNIAYRKLESDPRVAAYRIVRANRIAYAVLVVSVLFFAFSFAFTISQADAAYALEHNISALAIVAKVMPGAWVKAMSVMLDIFAIVSAFFGIYLGFNEAVRGIVLNMSARFVRTEYLNKSAVDVGVTCAIVLMLWVWVSANFSTMLILQLTGPTYGITTCLVPSYLAWRVPSLRNLRGGAVYFVFLYGLLLMVSPLFRLFE</sequence>
<comment type="caution">
    <text evidence="9">The sequence shown here is derived from an EMBL/GenBank/DDBJ whole genome shotgun (WGS) entry which is preliminary data.</text>
</comment>
<keyword evidence="10" id="KW-1185">Reference proteome</keyword>
<reference evidence="9" key="1">
    <citation type="submission" date="2016-12" db="EMBL/GenBank/DDBJ databases">
        <authorList>
            <person name="Moulin L."/>
        </authorList>
    </citation>
    <scope>NUCLEOTIDE SEQUENCE [LARGE SCALE GENOMIC DNA]</scope>
    <source>
        <strain evidence="9">STM 7183</strain>
    </source>
</reference>
<organism evidence="9 10">
    <name type="scientific">Paraburkholderia piptadeniae</name>
    <dbReference type="NCBI Taxonomy" id="1701573"/>
    <lineage>
        <taxon>Bacteria</taxon>
        <taxon>Pseudomonadati</taxon>
        <taxon>Pseudomonadota</taxon>
        <taxon>Betaproteobacteria</taxon>
        <taxon>Burkholderiales</taxon>
        <taxon>Burkholderiaceae</taxon>
        <taxon>Paraburkholderia</taxon>
    </lineage>
</organism>
<evidence type="ECO:0000256" key="5">
    <source>
        <dbReference type="ARBA" id="ARBA00022692"/>
    </source>
</evidence>
<dbReference type="PANTHER" id="PTHR35334">
    <property type="entry name" value="SERINE TRANSPORTER"/>
    <property type="match status" value="1"/>
</dbReference>
<evidence type="ECO:0000256" key="8">
    <source>
        <dbReference type="SAM" id="Phobius"/>
    </source>
</evidence>
<evidence type="ECO:0000256" key="1">
    <source>
        <dbReference type="ARBA" id="ARBA00004429"/>
    </source>
</evidence>
<dbReference type="AlphaFoldDB" id="A0A1N7RVG1"/>
<dbReference type="OrthoDB" id="1673656at2"/>
<feature type="transmembrane region" description="Helical" evidence="8">
    <location>
        <begin position="371"/>
        <end position="395"/>
    </location>
</feature>
<accession>A0A1N7RVG1</accession>
<feature type="transmembrane region" description="Helical" evidence="8">
    <location>
        <begin position="100"/>
        <end position="123"/>
    </location>
</feature>
<feature type="transmembrane region" description="Helical" evidence="8">
    <location>
        <begin position="143"/>
        <end position="160"/>
    </location>
</feature>
<keyword evidence="5 8" id="KW-0812">Transmembrane</keyword>
<dbReference type="GO" id="GO:0005886">
    <property type="term" value="C:plasma membrane"/>
    <property type="evidence" value="ECO:0007669"/>
    <property type="project" value="UniProtKB-SubCell"/>
</dbReference>
<keyword evidence="6 8" id="KW-1133">Transmembrane helix</keyword>
<evidence type="ECO:0000256" key="3">
    <source>
        <dbReference type="ARBA" id="ARBA00022475"/>
    </source>
</evidence>
<feature type="transmembrane region" description="Helical" evidence="8">
    <location>
        <begin position="172"/>
        <end position="192"/>
    </location>
</feature>
<dbReference type="GO" id="GO:0003333">
    <property type="term" value="P:amino acid transmembrane transport"/>
    <property type="evidence" value="ECO:0007669"/>
    <property type="project" value="InterPro"/>
</dbReference>
<keyword evidence="4" id="KW-0997">Cell inner membrane</keyword>